<keyword evidence="3 6" id="KW-0547">Nucleotide-binding</keyword>
<feature type="binding site" evidence="6">
    <location>
        <position position="416"/>
    </location>
    <ligand>
        <name>Mg(2+)</name>
        <dbReference type="ChEBI" id="CHEBI:18420"/>
    </ligand>
</feature>
<feature type="binding site" evidence="6">
    <location>
        <position position="575"/>
    </location>
    <ligand>
        <name>ATP</name>
        <dbReference type="ChEBI" id="CHEBI:30616"/>
    </ligand>
</feature>
<keyword evidence="4 6" id="KW-0418">Kinase</keyword>
<keyword evidence="5 6" id="KW-0067">ATP-binding</keyword>
<evidence type="ECO:0000259" key="10">
    <source>
        <dbReference type="Pfam" id="PF13090"/>
    </source>
</evidence>
<dbReference type="Gene3D" id="1.20.58.310">
    <property type="entry name" value="Polyphosphate kinase N-terminal domain"/>
    <property type="match status" value="1"/>
</dbReference>
<feature type="domain" description="Polyphosphate kinase C-terminal" evidence="10">
    <location>
        <begin position="514"/>
        <end position="687"/>
    </location>
</feature>
<dbReference type="SUPFAM" id="SSF140356">
    <property type="entry name" value="PPK N-terminal domain-like"/>
    <property type="match status" value="1"/>
</dbReference>
<evidence type="ECO:0000259" key="9">
    <source>
        <dbReference type="Pfam" id="PF13089"/>
    </source>
</evidence>
<comment type="function">
    <text evidence="6 7">Catalyzes the reversible transfer of the terminal phosphate of ATP to form a long-chain polyphosphate (polyP).</text>
</comment>
<accession>A0ABW8F4I9</accession>
<dbReference type="InterPro" id="IPR025198">
    <property type="entry name" value="PPK_N_dom"/>
</dbReference>
<evidence type="ECO:0000256" key="1">
    <source>
        <dbReference type="ARBA" id="ARBA00022553"/>
    </source>
</evidence>
<dbReference type="Pfam" id="PF02503">
    <property type="entry name" value="PP_kinase"/>
    <property type="match status" value="1"/>
</dbReference>
<keyword evidence="6" id="KW-0479">Metal-binding</keyword>
<feature type="domain" description="Polyphosphate kinase middle" evidence="8">
    <location>
        <begin position="133"/>
        <end position="315"/>
    </location>
</feature>
<feature type="binding site" evidence="6">
    <location>
        <position position="386"/>
    </location>
    <ligand>
        <name>Mg(2+)</name>
        <dbReference type="ChEBI" id="CHEBI:18420"/>
    </ligand>
</feature>
<keyword evidence="13" id="KW-1185">Reference proteome</keyword>
<evidence type="ECO:0000256" key="7">
    <source>
        <dbReference type="RuleBase" id="RU003800"/>
    </source>
</evidence>
<dbReference type="RefSeq" id="WP_402703113.1">
    <property type="nucleotide sequence ID" value="NZ_JBIUZV010000016.1"/>
</dbReference>
<dbReference type="PANTHER" id="PTHR30218:SF0">
    <property type="entry name" value="POLYPHOSPHATE KINASE"/>
    <property type="match status" value="1"/>
</dbReference>
<keyword evidence="6" id="KW-0460">Magnesium</keyword>
<dbReference type="InterPro" id="IPR036832">
    <property type="entry name" value="PPK_N_dom_sf"/>
</dbReference>
<dbReference type="CDD" id="cd09168">
    <property type="entry name" value="PLDc_PaPPK1_C2_like"/>
    <property type="match status" value="1"/>
</dbReference>
<dbReference type="PANTHER" id="PTHR30218">
    <property type="entry name" value="POLYPHOSPHATE KINASE"/>
    <property type="match status" value="1"/>
</dbReference>
<dbReference type="Proteomes" id="UP001617427">
    <property type="component" value="Unassembled WGS sequence"/>
</dbReference>
<dbReference type="NCBIfam" id="NF003918">
    <property type="entry name" value="PRK05443.1-2"/>
    <property type="match status" value="1"/>
</dbReference>
<keyword evidence="2 6" id="KW-0808">Transferase</keyword>
<evidence type="ECO:0000256" key="5">
    <source>
        <dbReference type="ARBA" id="ARBA00022840"/>
    </source>
</evidence>
<comment type="similarity">
    <text evidence="6 7">Belongs to the polyphosphate kinase 1 (PPK1) family.</text>
</comment>
<evidence type="ECO:0000256" key="6">
    <source>
        <dbReference type="HAMAP-Rule" id="MF_00347"/>
    </source>
</evidence>
<dbReference type="InterPro" id="IPR041108">
    <property type="entry name" value="PP_kinase_C_1"/>
</dbReference>
<dbReference type="Gene3D" id="3.30.870.10">
    <property type="entry name" value="Endonuclease Chain A"/>
    <property type="match status" value="2"/>
</dbReference>
<dbReference type="Pfam" id="PF17941">
    <property type="entry name" value="PP_kinase_C_1"/>
    <property type="match status" value="1"/>
</dbReference>
<sequence length="703" mass="79928">MTRKAKPETRDLPELPLSTIYLNRELSQLAFNRRVLAQAEDPSVPLLERLRYLCICSSNLDEFFEVRIASLLANRIEGENIDPPELRAALERTSVECHRIVSRQYQVLNDEILPQLAANGIHLLRHEDRNEAQRAWVKGYFEQNVRPLLTPIGLDPAHPFPQVVNKSLNFIIELSGKDAFGRGTGVVIVKAPRVLPRVIRLPEHLSAKGAASFCLLSSVIHAHIAELFPGREITAYSQFRVTRNSDLWVDEEEVKNLRQALETELQSRQFGVAVRLEVASNCPEHLAQFLLNQFNIERNRLYAVEGPVNMVRLGEIANLVNQQELRFPPFSPTLPHLLISDNIFRVLDKKDVLLHHPFQSFQPVVDFIRTAAHDPNVVAIKQTIYRTGMNSDLMEALIYAAQHGKEVTVIVELMARFDEEANINWAVKLEQAGAQVVYGVVGLKTHAKLALVIRREEQMLRFYAHLGTGNYHPTTTKFYTDFGLLTSNRELTAEVNEVFIHLTSLTKPRHLTHLWLAPFSLQKEIIRAIRNEAQIAREGRPARIIAKMNALLDESVIRALYAASSDGVKIDLIVRGACALRPGVPGLSENIKVRSIIGRYLEHSRIYYFRNDLAHDVYLASADWMNRNLFRRIEVAFPVLDKALKKRVITEGLNPYLKDNTHSWHLDANGVYTLKKARNKQHTFSAQQHLMTTLGIPATLPEE</sequence>
<feature type="active site" description="Phosphohistidine intermediate" evidence="6">
    <location>
        <position position="446"/>
    </location>
</feature>
<feature type="domain" description="Polyphosphate kinase C-terminal" evidence="11">
    <location>
        <begin position="342"/>
        <end position="506"/>
    </location>
</feature>
<dbReference type="HAMAP" id="MF_00347">
    <property type="entry name" value="Polyphosphate_kinase"/>
    <property type="match status" value="1"/>
</dbReference>
<dbReference type="GO" id="GO:0008976">
    <property type="term" value="F:polyphosphate kinase activity"/>
    <property type="evidence" value="ECO:0007669"/>
    <property type="project" value="UniProtKB-EC"/>
</dbReference>
<dbReference type="EC" id="2.7.4.1" evidence="6 7"/>
<feature type="binding site" evidence="6">
    <location>
        <position position="59"/>
    </location>
    <ligand>
        <name>ATP</name>
        <dbReference type="ChEBI" id="CHEBI:30616"/>
    </ligand>
</feature>
<evidence type="ECO:0000259" key="8">
    <source>
        <dbReference type="Pfam" id="PF02503"/>
    </source>
</evidence>
<evidence type="ECO:0000256" key="4">
    <source>
        <dbReference type="ARBA" id="ARBA00022777"/>
    </source>
</evidence>
<evidence type="ECO:0000313" key="12">
    <source>
        <dbReference type="EMBL" id="MFJ3048214.1"/>
    </source>
</evidence>
<dbReference type="InterPro" id="IPR036830">
    <property type="entry name" value="PP_kinase_middle_dom_sf"/>
</dbReference>
<dbReference type="Gene3D" id="3.30.1840.10">
    <property type="entry name" value="Polyphosphate kinase middle domain"/>
    <property type="match status" value="1"/>
</dbReference>
<comment type="caution">
    <text evidence="12">The sequence shown here is derived from an EMBL/GenBank/DDBJ whole genome shotgun (WGS) entry which is preliminary data.</text>
</comment>
<feature type="domain" description="Polyphosphate kinase N-terminal" evidence="9">
    <location>
        <begin position="21"/>
        <end position="123"/>
    </location>
</feature>
<dbReference type="Pfam" id="PF13089">
    <property type="entry name" value="PP_kinase_N"/>
    <property type="match status" value="1"/>
</dbReference>
<comment type="PTM">
    <text evidence="6 7">An intermediate of this reaction is the autophosphorylated ppk in which a phosphate is covalently linked to a histidine residue through a N-P bond.</text>
</comment>
<dbReference type="SUPFAM" id="SSF143724">
    <property type="entry name" value="PHP14-like"/>
    <property type="match status" value="1"/>
</dbReference>
<evidence type="ECO:0000259" key="11">
    <source>
        <dbReference type="Pfam" id="PF17941"/>
    </source>
</evidence>
<feature type="binding site" evidence="6">
    <location>
        <position position="479"/>
    </location>
    <ligand>
        <name>ATP</name>
        <dbReference type="ChEBI" id="CHEBI:30616"/>
    </ligand>
</feature>
<dbReference type="NCBIfam" id="NF003921">
    <property type="entry name" value="PRK05443.2-2"/>
    <property type="match status" value="1"/>
</dbReference>
<evidence type="ECO:0000256" key="3">
    <source>
        <dbReference type="ARBA" id="ARBA00022741"/>
    </source>
</evidence>
<comment type="cofactor">
    <cofactor evidence="6">
        <name>Mg(2+)</name>
        <dbReference type="ChEBI" id="CHEBI:18420"/>
    </cofactor>
</comment>
<keyword evidence="1 6" id="KW-0597">Phosphoprotein</keyword>
<dbReference type="Pfam" id="PF13090">
    <property type="entry name" value="PP_kinase_C"/>
    <property type="match status" value="1"/>
</dbReference>
<dbReference type="CDD" id="cd09165">
    <property type="entry name" value="PLDc_PaPPK1_C1_like"/>
    <property type="match status" value="1"/>
</dbReference>
<evidence type="ECO:0000256" key="2">
    <source>
        <dbReference type="ARBA" id="ARBA00022679"/>
    </source>
</evidence>
<dbReference type="EMBL" id="JBIUZV010000016">
    <property type="protein sequence ID" value="MFJ3048214.1"/>
    <property type="molecule type" value="Genomic_DNA"/>
</dbReference>
<dbReference type="NCBIfam" id="NF003917">
    <property type="entry name" value="PRK05443.1-1"/>
    <property type="match status" value="1"/>
</dbReference>
<dbReference type="InterPro" id="IPR024953">
    <property type="entry name" value="PP_kinase_middle"/>
</dbReference>
<comment type="catalytic activity">
    <reaction evidence="6 7">
        <text>[phosphate](n) + ATP = [phosphate](n+1) + ADP</text>
        <dbReference type="Rhea" id="RHEA:19573"/>
        <dbReference type="Rhea" id="RHEA-COMP:9859"/>
        <dbReference type="Rhea" id="RHEA-COMP:14280"/>
        <dbReference type="ChEBI" id="CHEBI:16838"/>
        <dbReference type="ChEBI" id="CHEBI:30616"/>
        <dbReference type="ChEBI" id="CHEBI:456216"/>
        <dbReference type="EC" id="2.7.4.1"/>
    </reaction>
</comment>
<dbReference type="SUPFAM" id="SSF56024">
    <property type="entry name" value="Phospholipase D/nuclease"/>
    <property type="match status" value="2"/>
</dbReference>
<feature type="binding site" evidence="6">
    <location>
        <position position="603"/>
    </location>
    <ligand>
        <name>ATP</name>
        <dbReference type="ChEBI" id="CHEBI:30616"/>
    </ligand>
</feature>
<name>A0ABW8F4I9_9BURK</name>
<protein>
    <recommendedName>
        <fullName evidence="6 7">Polyphosphate kinase</fullName>
        <ecNumber evidence="6 7">2.7.4.1</ecNumber>
    </recommendedName>
    <alternativeName>
        <fullName evidence="6">ATP-polyphosphate phosphotransferase</fullName>
    </alternativeName>
    <alternativeName>
        <fullName evidence="6">Polyphosphoric acid kinase</fullName>
    </alternativeName>
</protein>
<evidence type="ECO:0000313" key="13">
    <source>
        <dbReference type="Proteomes" id="UP001617427"/>
    </source>
</evidence>
<organism evidence="12 13">
    <name type="scientific">Herbaspirillum chlorophenolicum</name>
    <dbReference type="NCBI Taxonomy" id="211589"/>
    <lineage>
        <taxon>Bacteria</taxon>
        <taxon>Pseudomonadati</taxon>
        <taxon>Pseudomonadota</taxon>
        <taxon>Betaproteobacteria</taxon>
        <taxon>Burkholderiales</taxon>
        <taxon>Oxalobacteraceae</taxon>
        <taxon>Herbaspirillum</taxon>
    </lineage>
</organism>
<gene>
    <name evidence="12" type="primary">ppk1</name>
    <name evidence="6" type="synonym">ppk</name>
    <name evidence="12" type="ORF">ACIPEN_20460</name>
</gene>
<dbReference type="NCBIfam" id="TIGR03705">
    <property type="entry name" value="poly_P_kin"/>
    <property type="match status" value="1"/>
</dbReference>
<dbReference type="InterPro" id="IPR025200">
    <property type="entry name" value="PPK_C_dom2"/>
</dbReference>
<proteinExistence type="inferred from homology"/>
<dbReference type="InterPro" id="IPR003414">
    <property type="entry name" value="PP_kinase"/>
</dbReference>
<reference evidence="12 13" key="1">
    <citation type="submission" date="2024-10" db="EMBL/GenBank/DDBJ databases">
        <title>The Natural Products Discovery Center: Release of the First 8490 Sequenced Strains for Exploring Actinobacteria Biosynthetic Diversity.</title>
        <authorList>
            <person name="Kalkreuter E."/>
            <person name="Kautsar S.A."/>
            <person name="Yang D."/>
            <person name="Bader C.D."/>
            <person name="Teijaro C.N."/>
            <person name="Fluegel L."/>
            <person name="Davis C.M."/>
            <person name="Simpson J.R."/>
            <person name="Lauterbach L."/>
            <person name="Steele A.D."/>
            <person name="Gui C."/>
            <person name="Meng S."/>
            <person name="Li G."/>
            <person name="Viehrig K."/>
            <person name="Ye F."/>
            <person name="Su P."/>
            <person name="Kiefer A.F."/>
            <person name="Nichols A."/>
            <person name="Cepeda A.J."/>
            <person name="Yan W."/>
            <person name="Fan B."/>
            <person name="Jiang Y."/>
            <person name="Adhikari A."/>
            <person name="Zheng C.-J."/>
            <person name="Schuster L."/>
            <person name="Cowan T.M."/>
            <person name="Smanski M.J."/>
            <person name="Chevrette M.G."/>
            <person name="De Carvalho L.P.S."/>
            <person name="Shen B."/>
        </authorList>
    </citation>
    <scope>NUCLEOTIDE SEQUENCE [LARGE SCALE GENOMIC DNA]</scope>
    <source>
        <strain evidence="12 13">NPDC087045</strain>
    </source>
</reference>
<dbReference type="PIRSF" id="PIRSF015589">
    <property type="entry name" value="PP_kinase"/>
    <property type="match status" value="1"/>
</dbReference>